<dbReference type="OMA" id="DAREQVW"/>
<dbReference type="Pfam" id="PF10056">
    <property type="entry name" value="DUF2293"/>
    <property type="match status" value="1"/>
</dbReference>
<keyword evidence="4" id="KW-1185">Reference proteome</keyword>
<dbReference type="PANTHER" id="PTHR38113:SF2">
    <property type="entry name" value="DUF2293 DOMAIN-CONTAINING PROTEIN"/>
    <property type="match status" value="1"/>
</dbReference>
<reference evidence="4" key="1">
    <citation type="journal article" date="2017" name="Genome Biol.">
        <title>Comparative genomics reveals high biological diversity and specific adaptations in the industrially and medically important fungal genus Aspergillus.</title>
        <authorList>
            <person name="de Vries R.P."/>
            <person name="Riley R."/>
            <person name="Wiebenga A."/>
            <person name="Aguilar-Osorio G."/>
            <person name="Amillis S."/>
            <person name="Uchima C.A."/>
            <person name="Anderluh G."/>
            <person name="Asadollahi M."/>
            <person name="Askin M."/>
            <person name="Barry K."/>
            <person name="Battaglia E."/>
            <person name="Bayram O."/>
            <person name="Benocci T."/>
            <person name="Braus-Stromeyer S.A."/>
            <person name="Caldana C."/>
            <person name="Canovas D."/>
            <person name="Cerqueira G.C."/>
            <person name="Chen F."/>
            <person name="Chen W."/>
            <person name="Choi C."/>
            <person name="Clum A."/>
            <person name="Dos Santos R.A."/>
            <person name="Damasio A.R."/>
            <person name="Diallinas G."/>
            <person name="Emri T."/>
            <person name="Fekete E."/>
            <person name="Flipphi M."/>
            <person name="Freyberg S."/>
            <person name="Gallo A."/>
            <person name="Gournas C."/>
            <person name="Habgood R."/>
            <person name="Hainaut M."/>
            <person name="Harispe M.L."/>
            <person name="Henrissat B."/>
            <person name="Hilden K.S."/>
            <person name="Hope R."/>
            <person name="Hossain A."/>
            <person name="Karabika E."/>
            <person name="Karaffa L."/>
            <person name="Karanyi Z."/>
            <person name="Krasevec N."/>
            <person name="Kuo A."/>
            <person name="Kusch H."/>
            <person name="LaButti K."/>
            <person name="Lagendijk E.L."/>
            <person name="Lapidus A."/>
            <person name="Levasseur A."/>
            <person name="Lindquist E."/>
            <person name="Lipzen A."/>
            <person name="Logrieco A.F."/>
            <person name="MacCabe A."/>
            <person name="Maekelae M.R."/>
            <person name="Malavazi I."/>
            <person name="Melin P."/>
            <person name="Meyer V."/>
            <person name="Mielnichuk N."/>
            <person name="Miskei M."/>
            <person name="Molnar A.P."/>
            <person name="Mule G."/>
            <person name="Ngan C.Y."/>
            <person name="Orejas M."/>
            <person name="Orosz E."/>
            <person name="Ouedraogo J.P."/>
            <person name="Overkamp K.M."/>
            <person name="Park H.-S."/>
            <person name="Perrone G."/>
            <person name="Piumi F."/>
            <person name="Punt P.J."/>
            <person name="Ram A.F."/>
            <person name="Ramon A."/>
            <person name="Rauscher S."/>
            <person name="Record E."/>
            <person name="Riano-Pachon D.M."/>
            <person name="Robert V."/>
            <person name="Roehrig J."/>
            <person name="Ruller R."/>
            <person name="Salamov A."/>
            <person name="Salih N.S."/>
            <person name="Samson R.A."/>
            <person name="Sandor E."/>
            <person name="Sanguinetti M."/>
            <person name="Schuetze T."/>
            <person name="Sepcic K."/>
            <person name="Shelest E."/>
            <person name="Sherlock G."/>
            <person name="Sophianopoulou V."/>
            <person name="Squina F.M."/>
            <person name="Sun H."/>
            <person name="Susca A."/>
            <person name="Todd R.B."/>
            <person name="Tsang A."/>
            <person name="Unkles S.E."/>
            <person name="van de Wiele N."/>
            <person name="van Rossen-Uffink D."/>
            <person name="Oliveira J.V."/>
            <person name="Vesth T.C."/>
            <person name="Visser J."/>
            <person name="Yu J.-H."/>
            <person name="Zhou M."/>
            <person name="Andersen M.R."/>
            <person name="Archer D.B."/>
            <person name="Baker S.E."/>
            <person name="Benoit I."/>
            <person name="Brakhage A.A."/>
            <person name="Braus G.H."/>
            <person name="Fischer R."/>
            <person name="Frisvad J.C."/>
            <person name="Goldman G.H."/>
            <person name="Houbraken J."/>
            <person name="Oakley B."/>
            <person name="Pocsi I."/>
            <person name="Scazzocchio C."/>
            <person name="Seiboth B."/>
            <person name="vanKuyk P.A."/>
            <person name="Wortman J."/>
            <person name="Dyer P.S."/>
            <person name="Grigoriev I.V."/>
        </authorList>
    </citation>
    <scope>NUCLEOTIDE SEQUENCE [LARGE SCALE GENOMIC DNA]</scope>
    <source>
        <strain evidence="4">ATCC 16872 / CBS 172.66 / WB 5094</strain>
    </source>
</reference>
<protein>
    <recommendedName>
        <fullName evidence="2">DUF2293 domain-containing protein</fullName>
    </recommendedName>
</protein>
<feature type="region of interest" description="Disordered" evidence="1">
    <location>
        <begin position="1"/>
        <end position="55"/>
    </location>
</feature>
<dbReference type="RefSeq" id="XP_020060963.1">
    <property type="nucleotide sequence ID" value="XM_020195382.1"/>
</dbReference>
<accession>A0A1L9X8G2</accession>
<feature type="compositionally biased region" description="Basic residues" evidence="1">
    <location>
        <begin position="1"/>
        <end position="24"/>
    </location>
</feature>
<feature type="domain" description="DUF2293" evidence="2">
    <location>
        <begin position="187"/>
        <end position="270"/>
    </location>
</feature>
<evidence type="ECO:0000256" key="1">
    <source>
        <dbReference type="SAM" id="MobiDB-lite"/>
    </source>
</evidence>
<evidence type="ECO:0000313" key="3">
    <source>
        <dbReference type="EMBL" id="OJK04624.1"/>
    </source>
</evidence>
<dbReference type="EMBL" id="KV878970">
    <property type="protein sequence ID" value="OJK04624.1"/>
    <property type="molecule type" value="Genomic_DNA"/>
</dbReference>
<dbReference type="Proteomes" id="UP000184546">
    <property type="component" value="Unassembled WGS sequence"/>
</dbReference>
<sequence length="288" mass="31901">MPVNSRSKKGRPKLAKRFDKRKKAGVGLAASPASPRGILAHARRRSLQRKRDRGDFGVAANTTKFKAAGTQLRAAWQPSKSRKIPILPPSSDTLEKNCLRQDPCPQNYTFVPKGDVYITRHCRSKTKEARQVVYVVYDDKGKSTIGLRVPSDIFESVRSSAAETAKSRAQAVQSRDERDSTKARQLLRTQFPLMPESVLETIVNHAFLKGAGRVGRATTVSDKRKAILAAEAHIRHTQTPYDSLLHSGLAREEAREAVFGLVRAIRAAWEGGDPETLKKALALRNRAT</sequence>
<name>A0A1L9X8G2_ASPA1</name>
<dbReference type="AlphaFoldDB" id="A0A1L9X8G2"/>
<organism evidence="3 4">
    <name type="scientific">Aspergillus aculeatus (strain ATCC 16872 / CBS 172.66 / WB 5094)</name>
    <dbReference type="NCBI Taxonomy" id="690307"/>
    <lineage>
        <taxon>Eukaryota</taxon>
        <taxon>Fungi</taxon>
        <taxon>Dikarya</taxon>
        <taxon>Ascomycota</taxon>
        <taxon>Pezizomycotina</taxon>
        <taxon>Eurotiomycetes</taxon>
        <taxon>Eurotiomycetidae</taxon>
        <taxon>Eurotiales</taxon>
        <taxon>Aspergillaceae</taxon>
        <taxon>Aspergillus</taxon>
        <taxon>Aspergillus subgen. Circumdati</taxon>
    </lineage>
</organism>
<evidence type="ECO:0000313" key="4">
    <source>
        <dbReference type="Proteomes" id="UP000184546"/>
    </source>
</evidence>
<dbReference type="GeneID" id="30969196"/>
<dbReference type="VEuPathDB" id="FungiDB:ASPACDRAFT_109392"/>
<proteinExistence type="predicted"/>
<dbReference type="InterPro" id="IPR018744">
    <property type="entry name" value="DUF2293"/>
</dbReference>
<gene>
    <name evidence="3" type="ORF">ASPACDRAFT_109392</name>
</gene>
<feature type="compositionally biased region" description="Basic residues" evidence="1">
    <location>
        <begin position="41"/>
        <end position="51"/>
    </location>
</feature>
<evidence type="ECO:0000259" key="2">
    <source>
        <dbReference type="Pfam" id="PF10056"/>
    </source>
</evidence>
<dbReference type="PANTHER" id="PTHR38113">
    <property type="match status" value="1"/>
</dbReference>
<dbReference type="OrthoDB" id="5381833at2759"/>